<keyword evidence="2" id="KW-0808">Transferase</keyword>
<dbReference type="InterPro" id="IPR001537">
    <property type="entry name" value="SpoU_MeTrfase"/>
</dbReference>
<reference evidence="5" key="2">
    <citation type="submission" date="2020-12" db="EMBL/GenBank/DDBJ databases">
        <title>New Spironucleus salmonicida genome in near-complete chromosomes.</title>
        <authorList>
            <person name="Xu F."/>
            <person name="Kurt Z."/>
            <person name="Jimenez-Gonzalez A."/>
            <person name="Astvaldsson A."/>
            <person name="Andersson J.O."/>
            <person name="Svard S.G."/>
        </authorList>
    </citation>
    <scope>NUCLEOTIDE SEQUENCE</scope>
    <source>
        <strain evidence="5">ATCC 50377</strain>
    </source>
</reference>
<dbReference type="AlphaFoldDB" id="A0A9P8LNW4"/>
<evidence type="ECO:0000256" key="2">
    <source>
        <dbReference type="ARBA" id="ARBA00022679"/>
    </source>
</evidence>
<keyword evidence="6" id="KW-1185">Reference proteome</keyword>
<dbReference type="SUPFAM" id="SSF75217">
    <property type="entry name" value="alpha/beta knot"/>
    <property type="match status" value="1"/>
</dbReference>
<accession>A0A9P8LNW4</accession>
<dbReference type="Proteomes" id="UP000018208">
    <property type="component" value="Unassembled WGS sequence"/>
</dbReference>
<evidence type="ECO:0000259" key="3">
    <source>
        <dbReference type="Pfam" id="PF00588"/>
    </source>
</evidence>
<feature type="domain" description="tRNA/rRNA methyltransferase SpoU type" evidence="3">
    <location>
        <begin position="161"/>
        <end position="296"/>
    </location>
</feature>
<dbReference type="InterPro" id="IPR044748">
    <property type="entry name" value="Trm3/TARBP1_C"/>
</dbReference>
<dbReference type="InterPro" id="IPR045330">
    <property type="entry name" value="TRM3/TARBP1"/>
</dbReference>
<dbReference type="EMBL" id="AUWU02000006">
    <property type="protein sequence ID" value="KAH0571613.1"/>
    <property type="molecule type" value="Genomic_DNA"/>
</dbReference>
<keyword evidence="1 5" id="KW-0489">Methyltransferase</keyword>
<dbReference type="PANTHER" id="PTHR12029">
    <property type="entry name" value="RNA METHYLTRANSFERASE"/>
    <property type="match status" value="1"/>
</dbReference>
<dbReference type="CDD" id="cd18091">
    <property type="entry name" value="SpoU-like_TRM3-like"/>
    <property type="match status" value="1"/>
</dbReference>
<dbReference type="RefSeq" id="XP_067762386.1">
    <property type="nucleotide sequence ID" value="XM_067909630.1"/>
</dbReference>
<gene>
    <name evidence="4" type="ORF">SS50377_25802</name>
    <name evidence="5" type="ORF">SS50377_25804</name>
</gene>
<name>A0A9P8LNW4_9EUKA</name>
<sequence length="304" mass="34306">MKNLPLLAQTALEAAVSYYYVQNKLVFSDIKYLNIIISTIQQDAAVDSMLTQQIVNACFSNKSKQRNLAIFALNQLYHKTQIIVSDQIISAIALIDTQIPTFQPIHKIFTENQLLRDNAIINSEKILELNQKLQPITFSTQQQTKIDVEPKKFSLIPVCSLLDNSVNLGGICRTSEIFGAEKMIIGDLKLCEHSVFRGSAVTADQHIVIEEWRVEELQEKLKSLKEAGYCVIALEQCSGSVSLDQFKFPSKCAIVLGNETTGCPDKILQMCDHFVEIPQFGVVRSLNVHVSFSLLCWEYVKQWM</sequence>
<dbReference type="InterPro" id="IPR029028">
    <property type="entry name" value="Alpha/beta_knot_MTases"/>
</dbReference>
<evidence type="ECO:0000313" key="4">
    <source>
        <dbReference type="EMBL" id="KAH0571613.1"/>
    </source>
</evidence>
<dbReference type="GeneID" id="94299825"/>
<proteinExistence type="predicted"/>
<dbReference type="OrthoDB" id="241340at2759"/>
<dbReference type="KEGG" id="ssao:94299825"/>
<dbReference type="InterPro" id="IPR029026">
    <property type="entry name" value="tRNA_m1G_MTases_N"/>
</dbReference>
<evidence type="ECO:0000313" key="5">
    <source>
        <dbReference type="EMBL" id="KAH0571615.1"/>
    </source>
</evidence>
<dbReference type="GO" id="GO:0030488">
    <property type="term" value="P:tRNA methylation"/>
    <property type="evidence" value="ECO:0007669"/>
    <property type="project" value="InterPro"/>
</dbReference>
<dbReference type="Gene3D" id="3.40.1280.10">
    <property type="match status" value="1"/>
</dbReference>
<protein>
    <submittedName>
        <fullName evidence="5">Methyltransferase</fullName>
    </submittedName>
</protein>
<dbReference type="Pfam" id="PF00588">
    <property type="entry name" value="SpoU_methylase"/>
    <property type="match status" value="1"/>
</dbReference>
<reference evidence="5" key="1">
    <citation type="journal article" date="2014" name="PLoS Genet.">
        <title>The Genome of Spironucleus salmonicida Highlights a Fish Pathogen Adapted to Fluctuating Environments.</title>
        <authorList>
            <person name="Xu F."/>
            <person name="Jerlstrom-Hultqvist J."/>
            <person name="Einarsson E."/>
            <person name="Astvaldsson A."/>
            <person name="Svard S.G."/>
            <person name="Andersson J.O."/>
        </authorList>
    </citation>
    <scope>NUCLEOTIDE SEQUENCE</scope>
    <source>
        <strain evidence="5">ATCC 50377</strain>
    </source>
</reference>
<dbReference type="EMBL" id="AUWU02000006">
    <property type="protein sequence ID" value="KAH0571615.1"/>
    <property type="molecule type" value="Genomic_DNA"/>
</dbReference>
<comment type="caution">
    <text evidence="5">The sequence shown here is derived from an EMBL/GenBank/DDBJ whole genome shotgun (WGS) entry which is preliminary data.</text>
</comment>
<dbReference type="GO" id="GO:0016423">
    <property type="term" value="F:tRNA (guanine) methyltransferase activity"/>
    <property type="evidence" value="ECO:0007669"/>
    <property type="project" value="InterPro"/>
</dbReference>
<evidence type="ECO:0000256" key="1">
    <source>
        <dbReference type="ARBA" id="ARBA00022603"/>
    </source>
</evidence>
<evidence type="ECO:0000313" key="6">
    <source>
        <dbReference type="Proteomes" id="UP000018208"/>
    </source>
</evidence>
<dbReference type="GO" id="GO:0003723">
    <property type="term" value="F:RNA binding"/>
    <property type="evidence" value="ECO:0007669"/>
    <property type="project" value="InterPro"/>
</dbReference>
<organism evidence="5 6">
    <name type="scientific">Spironucleus salmonicida</name>
    <dbReference type="NCBI Taxonomy" id="348837"/>
    <lineage>
        <taxon>Eukaryota</taxon>
        <taxon>Metamonada</taxon>
        <taxon>Diplomonadida</taxon>
        <taxon>Hexamitidae</taxon>
        <taxon>Hexamitinae</taxon>
        <taxon>Spironucleus</taxon>
    </lineage>
</organism>
<dbReference type="PANTHER" id="PTHR12029:SF11">
    <property type="entry name" value="METHYLTRANSFERASE TARBP1-RELATED"/>
    <property type="match status" value="1"/>
</dbReference>